<dbReference type="RefSeq" id="WP_344228978.1">
    <property type="nucleotide sequence ID" value="NZ_BAAARI010000012.1"/>
</dbReference>
<proteinExistence type="predicted"/>
<dbReference type="EMBL" id="BAAARI010000012">
    <property type="protein sequence ID" value="GAA2580090.1"/>
    <property type="molecule type" value="Genomic_DNA"/>
</dbReference>
<evidence type="ECO:0000256" key="1">
    <source>
        <dbReference type="SAM" id="MobiDB-lite"/>
    </source>
</evidence>
<gene>
    <name evidence="3" type="ORF">GCM10009862_19150</name>
</gene>
<feature type="transmembrane region" description="Helical" evidence="2">
    <location>
        <begin position="30"/>
        <end position="52"/>
    </location>
</feature>
<keyword evidence="2" id="KW-0472">Membrane</keyword>
<evidence type="ECO:0008006" key="5">
    <source>
        <dbReference type="Google" id="ProtNLM"/>
    </source>
</evidence>
<feature type="region of interest" description="Disordered" evidence="1">
    <location>
        <begin position="1"/>
        <end position="26"/>
    </location>
</feature>
<evidence type="ECO:0000313" key="4">
    <source>
        <dbReference type="Proteomes" id="UP001500274"/>
    </source>
</evidence>
<accession>A0ABP6BNZ2</accession>
<name>A0ABP6BNZ2_9MICO</name>
<protein>
    <recommendedName>
        <fullName evidence="5">Adhesin domain-containing protein</fullName>
    </recommendedName>
</protein>
<feature type="compositionally biased region" description="Pro residues" evidence="1">
    <location>
        <begin position="1"/>
        <end position="10"/>
    </location>
</feature>
<reference evidence="4" key="1">
    <citation type="journal article" date="2019" name="Int. J. Syst. Evol. Microbiol.">
        <title>The Global Catalogue of Microorganisms (GCM) 10K type strain sequencing project: providing services to taxonomists for standard genome sequencing and annotation.</title>
        <authorList>
            <consortium name="The Broad Institute Genomics Platform"/>
            <consortium name="The Broad Institute Genome Sequencing Center for Infectious Disease"/>
            <person name="Wu L."/>
            <person name="Ma J."/>
        </authorList>
    </citation>
    <scope>NUCLEOTIDE SEQUENCE [LARGE SCALE GENOMIC DNA]</scope>
    <source>
        <strain evidence="4">JCM 16365</strain>
    </source>
</reference>
<evidence type="ECO:0000256" key="2">
    <source>
        <dbReference type="SAM" id="Phobius"/>
    </source>
</evidence>
<keyword evidence="2" id="KW-1133">Transmembrane helix</keyword>
<sequence length="282" mass="28637">MSTLTPPPATPDEAAHSSPVTPPRHPAGKAVAITAIVIGAVILGGTVVSGAANAVTSSLPTSSQTLTASTAGVTEVDVDASAALFELRFDDVDEATLQVTSGRSAWRMDRDGDELRISAPDGFFGIGWIGQQPRVLLTLPQSLEGVDASLTLSAGELRATGTFGELETHLSAGSLIVSGEARTIDSSMSAGSSDIRLSGVTEAEFELSAGDLTAELTGNAPRSIDIGVSAGSADVTVPRGNYDIRSNVEAGGVDNRLSAGSGPRIPVEVRVSAGDVTLRDNG</sequence>
<dbReference type="Gene3D" id="2.160.20.120">
    <property type="match status" value="1"/>
</dbReference>
<dbReference type="Proteomes" id="UP001500274">
    <property type="component" value="Unassembled WGS sequence"/>
</dbReference>
<keyword evidence="2" id="KW-0812">Transmembrane</keyword>
<keyword evidence="4" id="KW-1185">Reference proteome</keyword>
<comment type="caution">
    <text evidence="3">The sequence shown here is derived from an EMBL/GenBank/DDBJ whole genome shotgun (WGS) entry which is preliminary data.</text>
</comment>
<evidence type="ECO:0000313" key="3">
    <source>
        <dbReference type="EMBL" id="GAA2580090.1"/>
    </source>
</evidence>
<organism evidence="3 4">
    <name type="scientific">Microbacterium binotii</name>
    <dbReference type="NCBI Taxonomy" id="462710"/>
    <lineage>
        <taxon>Bacteria</taxon>
        <taxon>Bacillati</taxon>
        <taxon>Actinomycetota</taxon>
        <taxon>Actinomycetes</taxon>
        <taxon>Micrococcales</taxon>
        <taxon>Microbacteriaceae</taxon>
        <taxon>Microbacterium</taxon>
    </lineage>
</organism>